<keyword evidence="3" id="KW-0472">Membrane</keyword>
<dbReference type="Proteomes" id="UP000597762">
    <property type="component" value="Unassembled WGS sequence"/>
</dbReference>
<feature type="transmembrane region" description="Helical" evidence="3">
    <location>
        <begin position="98"/>
        <end position="117"/>
    </location>
</feature>
<accession>A0A812C103</accession>
<feature type="transmembrane region" description="Helical" evidence="3">
    <location>
        <begin position="124"/>
        <end position="146"/>
    </location>
</feature>
<evidence type="ECO:0000313" key="4">
    <source>
        <dbReference type="EMBL" id="CAE1246588.1"/>
    </source>
</evidence>
<feature type="transmembrane region" description="Helical" evidence="3">
    <location>
        <begin position="298"/>
        <end position="316"/>
    </location>
</feature>
<name>A0A812C103_ACAPH</name>
<dbReference type="OrthoDB" id="191139at2759"/>
<dbReference type="GO" id="GO:0016491">
    <property type="term" value="F:oxidoreductase activity"/>
    <property type="evidence" value="ECO:0007669"/>
    <property type="project" value="UniProtKB-KW"/>
</dbReference>
<keyword evidence="2 4" id="KW-0560">Oxidoreductase</keyword>
<dbReference type="EC" id="1.1.-.-" evidence="4"/>
<dbReference type="InterPro" id="IPR036291">
    <property type="entry name" value="NAD(P)-bd_dom_sf"/>
</dbReference>
<dbReference type="InterPro" id="IPR002347">
    <property type="entry name" value="SDR_fam"/>
</dbReference>
<dbReference type="EMBL" id="CAHIKZ030000954">
    <property type="protein sequence ID" value="CAE1246588.1"/>
    <property type="molecule type" value="Genomic_DNA"/>
</dbReference>
<sequence>MRSEKFSTHVALIPKFFLSFLSRFLFFLVFFSFSFSFLFCFSFPFLFCFSFPFLFSFSFPFFLFSLVFSFFSCFLSFFFYFLFFTFFFFVFSFFFSRLFFLSFFLVFSFFLFFSSFLSFFLSRLFFLSFSSFLSFLFFFLVFSFFSFLFSRLFAFFFLLFSFLFYFFFINLLTLPPQHGRVAIVTGGSSGIGFHVTKTLCELGMHVIIVDYTGCTSLLDNNAASSNKKNLDLSIKSIKKQVPDAVLEGYEVDLSSMKSVHKFAHDFKSRRLPLHILVNNAGVMHIPYKKSLDGIEKHIAINFMGHFLLTILLLPVLNVSGTNQLFARVVNVSSSTHRVGNIDLTTFTSKGAKPTRYSPYAAYAQSKLAIIMGTYELARRLKAAKCFRVTVNSLHPGLVDSNLHSKAIFPAPLLRRLIGRFYKSPSQGADTVLYVALSPDLEKQSGGYYENSIKHIIYLSIYLSICLSIYLSTCLKPL</sequence>
<feature type="transmembrane region" description="Helical" evidence="3">
    <location>
        <begin position="24"/>
        <end position="49"/>
    </location>
</feature>
<dbReference type="PANTHER" id="PTHR24320:SF264">
    <property type="entry name" value="DEHYDROGENASE_REDUCTASE SDR FAMILY MEMBER ON CHROMOSOME X"/>
    <property type="match status" value="1"/>
</dbReference>
<keyword evidence="5" id="KW-1185">Reference proteome</keyword>
<protein>
    <submittedName>
        <fullName evidence="4">DHRSX</fullName>
        <ecNumber evidence="4">1.1.-.-</ecNumber>
    </submittedName>
</protein>
<dbReference type="AlphaFoldDB" id="A0A812C103"/>
<keyword evidence="3" id="KW-0812">Transmembrane</keyword>
<comment type="similarity">
    <text evidence="1">Belongs to the short-chain dehydrogenases/reductases (SDR) family.</text>
</comment>
<reference evidence="4" key="1">
    <citation type="submission" date="2021-01" db="EMBL/GenBank/DDBJ databases">
        <authorList>
            <person name="Li R."/>
            <person name="Bekaert M."/>
        </authorList>
    </citation>
    <scope>NUCLEOTIDE SEQUENCE</scope>
    <source>
        <strain evidence="4">Farmed</strain>
    </source>
</reference>
<feature type="transmembrane region" description="Helical" evidence="3">
    <location>
        <begin position="152"/>
        <end position="172"/>
    </location>
</feature>
<evidence type="ECO:0000256" key="1">
    <source>
        <dbReference type="ARBA" id="ARBA00006484"/>
    </source>
</evidence>
<evidence type="ECO:0000256" key="3">
    <source>
        <dbReference type="SAM" id="Phobius"/>
    </source>
</evidence>
<proteinExistence type="inferred from homology"/>
<comment type="caution">
    <text evidence="4">The sequence shown here is derived from an EMBL/GenBank/DDBJ whole genome shotgun (WGS) entry which is preliminary data.</text>
</comment>
<gene>
    <name evidence="4" type="ORF">SPHA_25221</name>
</gene>
<dbReference type="PRINTS" id="PR00081">
    <property type="entry name" value="GDHRDH"/>
</dbReference>
<evidence type="ECO:0000313" key="5">
    <source>
        <dbReference type="Proteomes" id="UP000597762"/>
    </source>
</evidence>
<dbReference type="Gene3D" id="3.40.50.720">
    <property type="entry name" value="NAD(P)-binding Rossmann-like Domain"/>
    <property type="match status" value="1"/>
</dbReference>
<dbReference type="PANTHER" id="PTHR24320">
    <property type="entry name" value="RETINOL DEHYDROGENASE"/>
    <property type="match status" value="1"/>
</dbReference>
<dbReference type="SUPFAM" id="SSF51735">
    <property type="entry name" value="NAD(P)-binding Rossmann-fold domains"/>
    <property type="match status" value="1"/>
</dbReference>
<evidence type="ECO:0000256" key="2">
    <source>
        <dbReference type="ARBA" id="ARBA00023002"/>
    </source>
</evidence>
<organism evidence="4 5">
    <name type="scientific">Acanthosepion pharaonis</name>
    <name type="common">Pharaoh cuttlefish</name>
    <name type="synonym">Sepia pharaonis</name>
    <dbReference type="NCBI Taxonomy" id="158019"/>
    <lineage>
        <taxon>Eukaryota</taxon>
        <taxon>Metazoa</taxon>
        <taxon>Spiralia</taxon>
        <taxon>Lophotrochozoa</taxon>
        <taxon>Mollusca</taxon>
        <taxon>Cephalopoda</taxon>
        <taxon>Coleoidea</taxon>
        <taxon>Decapodiformes</taxon>
        <taxon>Sepiida</taxon>
        <taxon>Sepiina</taxon>
        <taxon>Sepiidae</taxon>
        <taxon>Acanthosepion</taxon>
    </lineage>
</organism>
<keyword evidence="3" id="KW-1133">Transmembrane helix</keyword>
<feature type="transmembrane region" description="Helical" evidence="3">
    <location>
        <begin position="61"/>
        <end position="92"/>
    </location>
</feature>
<dbReference type="Pfam" id="PF00106">
    <property type="entry name" value="adh_short"/>
    <property type="match status" value="1"/>
</dbReference>